<proteinExistence type="inferred from homology"/>
<evidence type="ECO:0000256" key="2">
    <source>
        <dbReference type="ARBA" id="ARBA00022448"/>
    </source>
</evidence>
<dbReference type="GeneID" id="5893147"/>
<feature type="domain" description="Exocyst complex subunit EXOC6/Sec15 C-terminal" evidence="7">
    <location>
        <begin position="374"/>
        <end position="722"/>
    </location>
</feature>
<dbReference type="KEGG" id="mbr:MONBRDRAFT_27374"/>
<dbReference type="STRING" id="81824.A9V537"/>
<evidence type="ECO:0000256" key="3">
    <source>
        <dbReference type="ARBA" id="ARBA00022483"/>
    </source>
</evidence>
<dbReference type="Pfam" id="PF04091">
    <property type="entry name" value="Sec15_C"/>
    <property type="match status" value="1"/>
</dbReference>
<keyword evidence="10" id="KW-1185">Reference proteome</keyword>
<evidence type="ECO:0000259" key="8">
    <source>
        <dbReference type="Pfam" id="PF20651"/>
    </source>
</evidence>
<dbReference type="Gene3D" id="1.10.357.30">
    <property type="entry name" value="Exocyst complex subunit Sec15 C-terminal domain, N-terminal subdomain"/>
    <property type="match status" value="1"/>
</dbReference>
<dbReference type="InterPro" id="IPR048359">
    <property type="entry name" value="EXOC6_Sec15_N"/>
</dbReference>
<accession>A9V537</accession>
<evidence type="ECO:0000256" key="1">
    <source>
        <dbReference type="ARBA" id="ARBA00007944"/>
    </source>
</evidence>
<gene>
    <name evidence="9" type="ORF">MONBRDRAFT_27374</name>
</gene>
<name>A9V537_MONBE</name>
<dbReference type="GO" id="GO:0006893">
    <property type="term" value="P:Golgi to plasma membrane transport"/>
    <property type="evidence" value="ECO:0000318"/>
    <property type="project" value="GO_Central"/>
</dbReference>
<evidence type="ECO:0000256" key="6">
    <source>
        <dbReference type="SAM" id="MobiDB-lite"/>
    </source>
</evidence>
<dbReference type="PANTHER" id="PTHR12702">
    <property type="entry name" value="SEC15"/>
    <property type="match status" value="1"/>
</dbReference>
<dbReference type="FunFam" id="1.20.58.670:FF:000002">
    <property type="entry name" value="Exocyst complex component"/>
    <property type="match status" value="1"/>
</dbReference>
<sequence>MAAERVDSKSTQSNHARIIDQVMSSDINLGSAIGAAYENGIDAKALLDQLNARASRIDEDLKRICNRNYQGFVESVQELLSVGEHADDLKLAARECSEGLQDAGEHLRQHNERLLAMRRQHRNVLAGLEALHVCRPAIVLYNQAQQQLREGRAYAALKTLQELEAEQLPRLTSYKFVETIRTEIPALRLQVKRDSMTSLRDFLASLRQSCEPLGAQAMTASQSGSNSGTPRRATQQSIEGTELDFSPLYRCAHICKVLDVMEECAEYYREERRKQLDLVLNPTTSLTSETTFRAYFHAVAGCFIAEHTVLATTDGLISRQWLDSLWQTALTQLSQVTQAQLAQCTTASMIRQVKDMIVTFNRTMLAHEYSVSRLTDVLLQVRSRYQAVLVTISTEAFKAILAEDNYNPLRLDNADQYRELLETYPFEDGATVGATVFPRQLLFSNAVPRLYAEVRHYIDLSHQFLENVGLSSTEVDELLRQSTNHLFSKVLSSILMKLVRSAGLNVQQLTQISLNTTQLELACESLELYISQLTRSIGNDVHGTRLHGADTLKDPRSAAEDGIFACLQGRIDQFLELAEFDWAPSAPKTTPSPHMFELLAYLTTTFAALRHMPTEVARAAYFNTCKYIGQRLISQVEDPEIKKINLNGIKSFEVDVATCEEYADTCPVIEAGDQLLKGAFVQLRELVDVFLRNDWDKFCDPLMRRKYYPHLKTATAITWLEKFEDKAQSSIFGRRSEKKSREVEAVLRQLKAQ</sequence>
<keyword evidence="3 5" id="KW-0268">Exocytosis</keyword>
<comment type="function">
    <text evidence="5">Component of the exocyst complex involved in the docking of exocytic vesicles with fusion sites on the plasma membrane.</text>
</comment>
<evidence type="ECO:0000259" key="7">
    <source>
        <dbReference type="Pfam" id="PF04091"/>
    </source>
</evidence>
<dbReference type="EMBL" id="CH991560">
    <property type="protein sequence ID" value="EDQ87312.1"/>
    <property type="molecule type" value="Genomic_DNA"/>
</dbReference>
<evidence type="ECO:0000313" key="9">
    <source>
        <dbReference type="EMBL" id="EDQ87312.1"/>
    </source>
</evidence>
<comment type="similarity">
    <text evidence="1 5">Belongs to the SEC15 family.</text>
</comment>
<reference evidence="9 10" key="1">
    <citation type="journal article" date="2008" name="Nature">
        <title>The genome of the choanoflagellate Monosiga brevicollis and the origin of metazoans.</title>
        <authorList>
            <consortium name="JGI Sequencing"/>
            <person name="King N."/>
            <person name="Westbrook M.J."/>
            <person name="Young S.L."/>
            <person name="Kuo A."/>
            <person name="Abedin M."/>
            <person name="Chapman J."/>
            <person name="Fairclough S."/>
            <person name="Hellsten U."/>
            <person name="Isogai Y."/>
            <person name="Letunic I."/>
            <person name="Marr M."/>
            <person name="Pincus D."/>
            <person name="Putnam N."/>
            <person name="Rokas A."/>
            <person name="Wright K.J."/>
            <person name="Zuzow R."/>
            <person name="Dirks W."/>
            <person name="Good M."/>
            <person name="Goodstein D."/>
            <person name="Lemons D."/>
            <person name="Li W."/>
            <person name="Lyons J.B."/>
            <person name="Morris A."/>
            <person name="Nichols S."/>
            <person name="Richter D.J."/>
            <person name="Salamov A."/>
            <person name="Bork P."/>
            <person name="Lim W.A."/>
            <person name="Manning G."/>
            <person name="Miller W.T."/>
            <person name="McGinnis W."/>
            <person name="Shapiro H."/>
            <person name="Tjian R."/>
            <person name="Grigoriev I.V."/>
            <person name="Rokhsar D."/>
        </authorList>
    </citation>
    <scope>NUCLEOTIDE SEQUENCE [LARGE SCALE GENOMIC DNA]</scope>
    <source>
        <strain evidence="10">MX1 / ATCC 50154</strain>
    </source>
</reference>
<dbReference type="InterPro" id="IPR007225">
    <property type="entry name" value="EXOC6/Sec15"/>
</dbReference>
<dbReference type="Gene3D" id="1.20.58.670">
    <property type="entry name" value="Dsl1p vesicle tethering complex, Tip20p subunit, domain D"/>
    <property type="match status" value="1"/>
</dbReference>
<dbReference type="FunCoup" id="A9V537">
    <property type="interactions" value="813"/>
</dbReference>
<dbReference type="GO" id="GO:0006886">
    <property type="term" value="P:intracellular protein transport"/>
    <property type="evidence" value="ECO:0007669"/>
    <property type="project" value="InterPro"/>
</dbReference>
<organism evidence="9 10">
    <name type="scientific">Monosiga brevicollis</name>
    <name type="common">Choanoflagellate</name>
    <dbReference type="NCBI Taxonomy" id="81824"/>
    <lineage>
        <taxon>Eukaryota</taxon>
        <taxon>Choanoflagellata</taxon>
        <taxon>Craspedida</taxon>
        <taxon>Salpingoecidae</taxon>
        <taxon>Monosiga</taxon>
    </lineage>
</organism>
<dbReference type="InterPro" id="IPR046361">
    <property type="entry name" value="EXOC6/Sec15_C"/>
</dbReference>
<dbReference type="GO" id="GO:0006887">
    <property type="term" value="P:exocytosis"/>
    <property type="evidence" value="ECO:0000318"/>
    <property type="project" value="GO_Central"/>
</dbReference>
<evidence type="ECO:0000256" key="4">
    <source>
        <dbReference type="ARBA" id="ARBA00023054"/>
    </source>
</evidence>
<dbReference type="AlphaFoldDB" id="A9V537"/>
<dbReference type="GO" id="GO:0090522">
    <property type="term" value="P:vesicle tethering involved in exocytosis"/>
    <property type="evidence" value="ECO:0007669"/>
    <property type="project" value="UniProtKB-UniRule"/>
</dbReference>
<evidence type="ECO:0000256" key="5">
    <source>
        <dbReference type="PIRNR" id="PIRNR025007"/>
    </source>
</evidence>
<dbReference type="GO" id="GO:0000145">
    <property type="term" value="C:exocyst"/>
    <property type="evidence" value="ECO:0000318"/>
    <property type="project" value="GO_Central"/>
</dbReference>
<protein>
    <recommendedName>
        <fullName evidence="5">Exocyst complex component</fullName>
    </recommendedName>
</protein>
<feature type="domain" description="Exocyst complex component EXOC6/Sec15 N-terminal" evidence="8">
    <location>
        <begin position="49"/>
        <end position="218"/>
    </location>
</feature>
<feature type="region of interest" description="Disordered" evidence="6">
    <location>
        <begin position="217"/>
        <end position="237"/>
    </location>
</feature>
<dbReference type="Proteomes" id="UP000001357">
    <property type="component" value="Unassembled WGS sequence"/>
</dbReference>
<evidence type="ECO:0000313" key="10">
    <source>
        <dbReference type="Proteomes" id="UP000001357"/>
    </source>
</evidence>
<keyword evidence="2 5" id="KW-0813">Transport</keyword>
<dbReference type="InterPro" id="IPR042044">
    <property type="entry name" value="EXOC6PINT-1/Sec15/Tip20_C_dom2"/>
</dbReference>
<dbReference type="eggNOG" id="KOG2176">
    <property type="taxonomic scope" value="Eukaryota"/>
</dbReference>
<dbReference type="RefSeq" id="XP_001747925.1">
    <property type="nucleotide sequence ID" value="XM_001747873.1"/>
</dbReference>
<keyword evidence="4" id="KW-0175">Coiled coil</keyword>
<feature type="compositionally biased region" description="Polar residues" evidence="6">
    <location>
        <begin position="218"/>
        <end position="237"/>
    </location>
</feature>
<dbReference type="PANTHER" id="PTHR12702:SF0">
    <property type="entry name" value="EXOCYST COMPLEX COMPONENT 6"/>
    <property type="match status" value="1"/>
</dbReference>
<dbReference type="Pfam" id="PF20651">
    <property type="entry name" value="EXOC6_Sec15_N"/>
    <property type="match status" value="1"/>
</dbReference>
<dbReference type="InParanoid" id="A9V537"/>
<dbReference type="PIRSF" id="PIRSF025007">
    <property type="entry name" value="Sec15"/>
    <property type="match status" value="1"/>
</dbReference>
<dbReference type="OMA" id="FPFHSEQ"/>
<dbReference type="InterPro" id="IPR042045">
    <property type="entry name" value="EXOC6/Sec15_C_dom1"/>
</dbReference>